<evidence type="ECO:0000256" key="1">
    <source>
        <dbReference type="ARBA" id="ARBA00006281"/>
    </source>
</evidence>
<dbReference type="Pfam" id="PF20981">
    <property type="entry name" value="AAR2_1st"/>
    <property type="match status" value="1"/>
</dbReference>
<evidence type="ECO:0000313" key="4">
    <source>
        <dbReference type="EMBL" id="RPA75881.1"/>
    </source>
</evidence>
<dbReference type="OrthoDB" id="201752at2759"/>
<dbReference type="AlphaFoldDB" id="A0A3N4HV80"/>
<evidence type="ECO:0008006" key="6">
    <source>
        <dbReference type="Google" id="ProtNLM"/>
    </source>
</evidence>
<dbReference type="CDD" id="cd13778">
    <property type="entry name" value="Aar2_C"/>
    <property type="match status" value="1"/>
</dbReference>
<evidence type="ECO:0000259" key="3">
    <source>
        <dbReference type="Pfam" id="PF20981"/>
    </source>
</evidence>
<protein>
    <recommendedName>
        <fullName evidence="6">AAR2-domain-containing protein</fullName>
    </recommendedName>
</protein>
<dbReference type="Gene3D" id="1.25.40.550">
    <property type="entry name" value="Aar2, C-terminal domain-like"/>
    <property type="match status" value="1"/>
</dbReference>
<dbReference type="InterPro" id="IPR033647">
    <property type="entry name" value="Aar2_N"/>
</dbReference>
<evidence type="ECO:0000259" key="2">
    <source>
        <dbReference type="Pfam" id="PF05282"/>
    </source>
</evidence>
<dbReference type="InterPro" id="IPR007946">
    <property type="entry name" value="AAR2"/>
</dbReference>
<dbReference type="InterPro" id="IPR033648">
    <property type="entry name" value="AAR2_C"/>
</dbReference>
<dbReference type="EMBL" id="ML119755">
    <property type="protein sequence ID" value="RPA75881.1"/>
    <property type="molecule type" value="Genomic_DNA"/>
</dbReference>
<proteinExistence type="inferred from homology"/>
<dbReference type="PANTHER" id="PTHR12689">
    <property type="entry name" value="A1 CISTRON SPLICING FACTOR AAR2-RELATED"/>
    <property type="match status" value="1"/>
</dbReference>
<feature type="domain" description="AAR2 N-terminal" evidence="3">
    <location>
        <begin position="3"/>
        <end position="62"/>
    </location>
</feature>
<evidence type="ECO:0000313" key="5">
    <source>
        <dbReference type="Proteomes" id="UP000275078"/>
    </source>
</evidence>
<reference evidence="4 5" key="1">
    <citation type="journal article" date="2018" name="Nat. Ecol. Evol.">
        <title>Pezizomycetes genomes reveal the molecular basis of ectomycorrhizal truffle lifestyle.</title>
        <authorList>
            <person name="Murat C."/>
            <person name="Payen T."/>
            <person name="Noel B."/>
            <person name="Kuo A."/>
            <person name="Morin E."/>
            <person name="Chen J."/>
            <person name="Kohler A."/>
            <person name="Krizsan K."/>
            <person name="Balestrini R."/>
            <person name="Da Silva C."/>
            <person name="Montanini B."/>
            <person name="Hainaut M."/>
            <person name="Levati E."/>
            <person name="Barry K.W."/>
            <person name="Belfiori B."/>
            <person name="Cichocki N."/>
            <person name="Clum A."/>
            <person name="Dockter R.B."/>
            <person name="Fauchery L."/>
            <person name="Guy J."/>
            <person name="Iotti M."/>
            <person name="Le Tacon F."/>
            <person name="Lindquist E.A."/>
            <person name="Lipzen A."/>
            <person name="Malagnac F."/>
            <person name="Mello A."/>
            <person name="Molinier V."/>
            <person name="Miyauchi S."/>
            <person name="Poulain J."/>
            <person name="Riccioni C."/>
            <person name="Rubini A."/>
            <person name="Sitrit Y."/>
            <person name="Splivallo R."/>
            <person name="Traeger S."/>
            <person name="Wang M."/>
            <person name="Zifcakova L."/>
            <person name="Wipf D."/>
            <person name="Zambonelli A."/>
            <person name="Paolocci F."/>
            <person name="Nowrousian M."/>
            <person name="Ottonello S."/>
            <person name="Baldrian P."/>
            <person name="Spatafora J.W."/>
            <person name="Henrissat B."/>
            <person name="Nagy L.G."/>
            <person name="Aury J.M."/>
            <person name="Wincker P."/>
            <person name="Grigoriev I.V."/>
            <person name="Bonfante P."/>
            <person name="Martin F.M."/>
        </authorList>
    </citation>
    <scope>NUCLEOTIDE SEQUENCE [LARGE SCALE GENOMIC DNA]</scope>
    <source>
        <strain evidence="4 5">RN42</strain>
    </source>
</reference>
<dbReference type="GO" id="GO:0000244">
    <property type="term" value="P:spliceosomal tri-snRNP complex assembly"/>
    <property type="evidence" value="ECO:0007669"/>
    <property type="project" value="TreeGrafter"/>
</dbReference>
<comment type="similarity">
    <text evidence="1">Belongs to the AAR2 family.</text>
</comment>
<dbReference type="STRING" id="1160509.A0A3N4HV80"/>
<dbReference type="PANTHER" id="PTHR12689:SF4">
    <property type="entry name" value="PROTEIN AAR2 HOMOLOG"/>
    <property type="match status" value="1"/>
</dbReference>
<accession>A0A3N4HV80</accession>
<sequence>MASVTLQAVPPASLLMLDLQALTTPKDFPGVSEIPSGFHIILLSAPNEPLRSGYVFYSSISSSSSSSNTAASYSFRYSPNPHNFEFIDSTPTITQQALPKYTQPPSPVPFSQLTNHIFPSDLIRVFGVSADGTNTDKIVEMDAKAWAVSTTSIPNYIDIMPSRTWDPSDSGVVRTERARDASWYLGQWLPHKFKKDSKEPEAALSEIQLSFIVAVMTGNPASSIAYESYVRTLLKVREGMDEDSDIYEGVTKAWRCVYDQLRTLRDVFEGGGETEEGGVLGDVLEVEGWFVRGFRGVWRYTLEVDAEGEPIGKELRKVLTQLKEWGEEELEWIVDVGNVARKGMKRLEDGEEVEMEWTGVGWEEGEEYAPVVVDESELKVLEQS</sequence>
<name>A0A3N4HV80_ASCIM</name>
<dbReference type="Pfam" id="PF05282">
    <property type="entry name" value="AAR2"/>
    <property type="match status" value="1"/>
</dbReference>
<gene>
    <name evidence="4" type="ORF">BJ508DRAFT_417886</name>
</gene>
<keyword evidence="5" id="KW-1185">Reference proteome</keyword>
<dbReference type="Proteomes" id="UP000275078">
    <property type="component" value="Unassembled WGS sequence"/>
</dbReference>
<dbReference type="InterPro" id="IPR038514">
    <property type="entry name" value="AAR2_C_sf"/>
</dbReference>
<organism evidence="4 5">
    <name type="scientific">Ascobolus immersus RN42</name>
    <dbReference type="NCBI Taxonomy" id="1160509"/>
    <lineage>
        <taxon>Eukaryota</taxon>
        <taxon>Fungi</taxon>
        <taxon>Dikarya</taxon>
        <taxon>Ascomycota</taxon>
        <taxon>Pezizomycotina</taxon>
        <taxon>Pezizomycetes</taxon>
        <taxon>Pezizales</taxon>
        <taxon>Ascobolaceae</taxon>
        <taxon>Ascobolus</taxon>
    </lineage>
</organism>
<feature type="domain" description="AAR2 C-terminal" evidence="2">
    <location>
        <begin position="156"/>
        <end position="334"/>
    </location>
</feature>